<comment type="caution">
    <text evidence="6">The sequence shown here is derived from an EMBL/GenBank/DDBJ whole genome shotgun (WGS) entry which is preliminary data.</text>
</comment>
<dbReference type="SUPFAM" id="SSF46689">
    <property type="entry name" value="Homeodomain-like"/>
    <property type="match status" value="1"/>
</dbReference>
<name>A0ABP4UXV7_9ACTN</name>
<dbReference type="InterPro" id="IPR009057">
    <property type="entry name" value="Homeodomain-like_sf"/>
</dbReference>
<dbReference type="EMBL" id="BAAAQG010000010">
    <property type="protein sequence ID" value="GAA1712455.1"/>
    <property type="molecule type" value="Genomic_DNA"/>
</dbReference>
<gene>
    <name evidence="6" type="ORF">GCM10009831_22690</name>
</gene>
<dbReference type="InterPro" id="IPR001647">
    <property type="entry name" value="HTH_TetR"/>
</dbReference>
<keyword evidence="3" id="KW-0804">Transcription</keyword>
<reference evidence="7" key="1">
    <citation type="journal article" date="2019" name="Int. J. Syst. Evol. Microbiol.">
        <title>The Global Catalogue of Microorganisms (GCM) 10K type strain sequencing project: providing services to taxonomists for standard genome sequencing and annotation.</title>
        <authorList>
            <consortium name="The Broad Institute Genomics Platform"/>
            <consortium name="The Broad Institute Genome Sequencing Center for Infectious Disease"/>
            <person name="Wu L."/>
            <person name="Ma J."/>
        </authorList>
    </citation>
    <scope>NUCLEOTIDE SEQUENCE [LARGE SCALE GENOMIC DNA]</scope>
    <source>
        <strain evidence="7">JCM 16002</strain>
    </source>
</reference>
<feature type="DNA-binding region" description="H-T-H motif" evidence="4">
    <location>
        <begin position="33"/>
        <end position="52"/>
    </location>
</feature>
<dbReference type="Gene3D" id="1.10.357.10">
    <property type="entry name" value="Tetracycline Repressor, domain 2"/>
    <property type="match status" value="1"/>
</dbReference>
<keyword evidence="7" id="KW-1185">Reference proteome</keyword>
<evidence type="ECO:0000313" key="6">
    <source>
        <dbReference type="EMBL" id="GAA1712455.1"/>
    </source>
</evidence>
<protein>
    <submittedName>
        <fullName evidence="6">TetR/AcrR family transcriptional regulator</fullName>
    </submittedName>
</protein>
<organism evidence="6 7">
    <name type="scientific">Dietzia cercidiphylli</name>
    <dbReference type="NCBI Taxonomy" id="498199"/>
    <lineage>
        <taxon>Bacteria</taxon>
        <taxon>Bacillati</taxon>
        <taxon>Actinomycetota</taxon>
        <taxon>Actinomycetes</taxon>
        <taxon>Mycobacteriales</taxon>
        <taxon>Dietziaceae</taxon>
        <taxon>Dietzia</taxon>
    </lineage>
</organism>
<dbReference type="PROSITE" id="PS50977">
    <property type="entry name" value="HTH_TETR_2"/>
    <property type="match status" value="1"/>
</dbReference>
<keyword evidence="2 4" id="KW-0238">DNA-binding</keyword>
<dbReference type="Proteomes" id="UP001500383">
    <property type="component" value="Unassembled WGS sequence"/>
</dbReference>
<evidence type="ECO:0000259" key="5">
    <source>
        <dbReference type="PROSITE" id="PS50977"/>
    </source>
</evidence>
<dbReference type="Pfam" id="PF00440">
    <property type="entry name" value="TetR_N"/>
    <property type="match status" value="1"/>
</dbReference>
<sequence>MPNLRERKKADTRTRFAVAAVELLVAVGAEGATVSAIAGRAGVSTRTFHNYFAHREDAFVHFLREQVAEWVRQVEQAPTGMSPLEVLRSMFREISGRSADDVYAAENLLVVGEQIGLLLSAEARSSVADDILDPLYEAVSRRAPRLSRFRVRVIVDLGLAAGASVLRHRPAGAQGPTDYLNEAFDLLEHGTAREFRRGTE</sequence>
<feature type="domain" description="HTH tetR-type" evidence="5">
    <location>
        <begin position="10"/>
        <end position="70"/>
    </location>
</feature>
<proteinExistence type="predicted"/>
<evidence type="ECO:0000313" key="7">
    <source>
        <dbReference type="Proteomes" id="UP001500383"/>
    </source>
</evidence>
<dbReference type="InterPro" id="IPR050109">
    <property type="entry name" value="HTH-type_TetR-like_transc_reg"/>
</dbReference>
<evidence type="ECO:0000256" key="2">
    <source>
        <dbReference type="ARBA" id="ARBA00023125"/>
    </source>
</evidence>
<dbReference type="PANTHER" id="PTHR30055:SF238">
    <property type="entry name" value="MYCOFACTOCIN BIOSYNTHESIS TRANSCRIPTIONAL REGULATOR MFTR-RELATED"/>
    <property type="match status" value="1"/>
</dbReference>
<evidence type="ECO:0000256" key="1">
    <source>
        <dbReference type="ARBA" id="ARBA00023015"/>
    </source>
</evidence>
<evidence type="ECO:0000256" key="4">
    <source>
        <dbReference type="PROSITE-ProRule" id="PRU00335"/>
    </source>
</evidence>
<dbReference type="PANTHER" id="PTHR30055">
    <property type="entry name" value="HTH-TYPE TRANSCRIPTIONAL REGULATOR RUTR"/>
    <property type="match status" value="1"/>
</dbReference>
<dbReference type="RefSeq" id="WP_182659491.1">
    <property type="nucleotide sequence ID" value="NZ_BAAAQG010000010.1"/>
</dbReference>
<accession>A0ABP4UXV7</accession>
<evidence type="ECO:0000256" key="3">
    <source>
        <dbReference type="ARBA" id="ARBA00023163"/>
    </source>
</evidence>
<keyword evidence="1" id="KW-0805">Transcription regulation</keyword>